<name>A0A2L2XCN1_9FIRM</name>
<dbReference type="EMBL" id="BFAV01000127">
    <property type="protein sequence ID" value="GBF34097.1"/>
    <property type="molecule type" value="Genomic_DNA"/>
</dbReference>
<feature type="transmembrane region" description="Helical" evidence="6">
    <location>
        <begin position="99"/>
        <end position="119"/>
    </location>
</feature>
<evidence type="ECO:0000256" key="5">
    <source>
        <dbReference type="ARBA" id="ARBA00023136"/>
    </source>
</evidence>
<feature type="transmembrane region" description="Helical" evidence="6">
    <location>
        <begin position="270"/>
        <end position="290"/>
    </location>
</feature>
<evidence type="ECO:0000256" key="3">
    <source>
        <dbReference type="ARBA" id="ARBA00022692"/>
    </source>
</evidence>
<evidence type="ECO:0000313" key="8">
    <source>
        <dbReference type="EMBL" id="GBF34097.1"/>
    </source>
</evidence>
<dbReference type="AlphaFoldDB" id="A0A2L2XCN1"/>
<comment type="subcellular location">
    <subcellularLocation>
        <location evidence="1">Cell membrane</location>
        <topology evidence="1">Multi-pass membrane protein</topology>
    </subcellularLocation>
</comment>
<keyword evidence="4 6" id="KW-1133">Transmembrane helix</keyword>
<evidence type="ECO:0000256" key="4">
    <source>
        <dbReference type="ARBA" id="ARBA00022989"/>
    </source>
</evidence>
<organism evidence="8 9">
    <name type="scientific">Desulfocucumis palustris</name>
    <dbReference type="NCBI Taxonomy" id="1898651"/>
    <lineage>
        <taxon>Bacteria</taxon>
        <taxon>Bacillati</taxon>
        <taxon>Bacillota</taxon>
        <taxon>Clostridia</taxon>
        <taxon>Eubacteriales</taxon>
        <taxon>Desulfocucumaceae</taxon>
        <taxon>Desulfocucumis</taxon>
    </lineage>
</organism>
<dbReference type="PANTHER" id="PTHR35007:SF4">
    <property type="entry name" value="CONSERVED TRANSMEMBRANE PROTEIN-RELATED"/>
    <property type="match status" value="1"/>
</dbReference>
<evidence type="ECO:0000259" key="7">
    <source>
        <dbReference type="Pfam" id="PF00482"/>
    </source>
</evidence>
<comment type="caution">
    <text evidence="8">The sequence shown here is derived from an EMBL/GenBank/DDBJ whole genome shotgun (WGS) entry which is preliminary data.</text>
</comment>
<dbReference type="PANTHER" id="PTHR35007">
    <property type="entry name" value="INTEGRAL MEMBRANE PROTEIN-RELATED"/>
    <property type="match status" value="1"/>
</dbReference>
<protein>
    <submittedName>
        <fullName evidence="8">Flp pilus assembly protein TadC</fullName>
    </submittedName>
</protein>
<dbReference type="Proteomes" id="UP000239549">
    <property type="component" value="Unassembled WGS sequence"/>
</dbReference>
<evidence type="ECO:0000256" key="2">
    <source>
        <dbReference type="ARBA" id="ARBA00022475"/>
    </source>
</evidence>
<evidence type="ECO:0000256" key="1">
    <source>
        <dbReference type="ARBA" id="ARBA00004651"/>
    </source>
</evidence>
<proteinExistence type="predicted"/>
<accession>A0A2L2XCN1</accession>
<keyword evidence="9" id="KW-1185">Reference proteome</keyword>
<evidence type="ECO:0000313" key="9">
    <source>
        <dbReference type="Proteomes" id="UP000239549"/>
    </source>
</evidence>
<feature type="transmembrane region" description="Helical" evidence="6">
    <location>
        <begin position="125"/>
        <end position="142"/>
    </location>
</feature>
<keyword evidence="3 6" id="KW-0812">Transmembrane</keyword>
<dbReference type="GO" id="GO:0005886">
    <property type="term" value="C:plasma membrane"/>
    <property type="evidence" value="ECO:0007669"/>
    <property type="project" value="UniProtKB-SubCell"/>
</dbReference>
<dbReference type="Pfam" id="PF00482">
    <property type="entry name" value="T2SSF"/>
    <property type="match status" value="1"/>
</dbReference>
<feature type="transmembrane region" description="Helical" evidence="6">
    <location>
        <begin position="12"/>
        <end position="33"/>
    </location>
</feature>
<gene>
    <name evidence="8" type="ORF">DCCM_3209</name>
</gene>
<sequence length="308" mass="33469">MKGEKEIIRYDIIIAALLLTCVGALASGIYFWLNRSRLKERMEQVNRQRIATRRDVLRLLSSHFLRLLQKAGINTNMAALDRKLFLSGRPFNLSAEEFCGAWITLAAAAMVAGTILALSGVLQPLFAFGLVALAGFLPHLVVDAGAGAGRNRLGTETINLILRLELGTSAGLTPMRVLEWASEGNSLLAQLLKSLTREVAMGKLTHIVFTRLADDYGVPEAREVAVSLKQAEVQGLPISSSLADLSRDLRDSREREAEIQIVKMRPSIEGILTATMMVAAITLMVGPLAAENIGVINHMVDAATPYSH</sequence>
<feature type="domain" description="Type II secretion system protein GspF" evidence="7">
    <location>
        <begin position="168"/>
        <end position="285"/>
    </location>
</feature>
<dbReference type="InterPro" id="IPR018076">
    <property type="entry name" value="T2SS_GspF_dom"/>
</dbReference>
<reference evidence="9" key="1">
    <citation type="submission" date="2018-02" db="EMBL/GenBank/DDBJ databases">
        <title>Genome sequence of Desulfocucumis palustris strain NAW-5.</title>
        <authorList>
            <person name="Watanabe M."/>
            <person name="Kojima H."/>
            <person name="Fukui M."/>
        </authorList>
    </citation>
    <scope>NUCLEOTIDE SEQUENCE [LARGE SCALE GENOMIC DNA]</scope>
    <source>
        <strain evidence="9">NAW-5</strain>
    </source>
</reference>
<dbReference type="RefSeq" id="WP_104372397.1">
    <property type="nucleotide sequence ID" value="NZ_BFAV01000127.1"/>
</dbReference>
<evidence type="ECO:0000256" key="6">
    <source>
        <dbReference type="SAM" id="Phobius"/>
    </source>
</evidence>
<keyword evidence="5 6" id="KW-0472">Membrane</keyword>
<keyword evidence="2" id="KW-1003">Cell membrane</keyword>